<dbReference type="AlphaFoldDB" id="A0A317CAV5"/>
<dbReference type="NCBIfam" id="TIGR03696">
    <property type="entry name" value="Rhs_assc_core"/>
    <property type="match status" value="1"/>
</dbReference>
<keyword evidence="1" id="KW-0677">Repeat</keyword>
<dbReference type="Gene3D" id="2.180.10.10">
    <property type="entry name" value="RHS repeat-associated core"/>
    <property type="match status" value="1"/>
</dbReference>
<organism evidence="3 4">
    <name type="scientific">Leucothrix arctica</name>
    <dbReference type="NCBI Taxonomy" id="1481894"/>
    <lineage>
        <taxon>Bacteria</taxon>
        <taxon>Pseudomonadati</taxon>
        <taxon>Pseudomonadota</taxon>
        <taxon>Gammaproteobacteria</taxon>
        <taxon>Thiotrichales</taxon>
        <taxon>Thiotrichaceae</taxon>
        <taxon>Leucothrix</taxon>
    </lineage>
</organism>
<dbReference type="InterPro" id="IPR056823">
    <property type="entry name" value="TEN-like_YD-shell"/>
</dbReference>
<evidence type="ECO:0000259" key="2">
    <source>
        <dbReference type="Pfam" id="PF25023"/>
    </source>
</evidence>
<dbReference type="EMBL" id="QGKL01000035">
    <property type="protein sequence ID" value="PWQ95271.1"/>
    <property type="molecule type" value="Genomic_DNA"/>
</dbReference>
<proteinExistence type="predicted"/>
<dbReference type="InterPro" id="IPR022385">
    <property type="entry name" value="Rhs_assc_core"/>
</dbReference>
<reference evidence="3 4" key="1">
    <citation type="submission" date="2018-05" db="EMBL/GenBank/DDBJ databases">
        <title>Leucothrix arctica sp. nov., isolated from Arctic seawater.</title>
        <authorList>
            <person name="Choi A."/>
            <person name="Baek K."/>
        </authorList>
    </citation>
    <scope>NUCLEOTIDE SEQUENCE [LARGE SCALE GENOMIC DNA]</scope>
    <source>
        <strain evidence="3 4">IMCC9719</strain>
    </source>
</reference>
<dbReference type="Proteomes" id="UP000245506">
    <property type="component" value="Unassembled WGS sequence"/>
</dbReference>
<evidence type="ECO:0000256" key="1">
    <source>
        <dbReference type="ARBA" id="ARBA00022737"/>
    </source>
</evidence>
<sequence>MESGDSRTIEWTSFNKPSKITKGKTVVSFGYGINRECLVKEVKDGTKTWYIGGLVERELKKDGSELLKYHLKVGGNAFGTIKQNFNAAKSRTSLTLRYVLKDYLGSVDTIVDSNNKKVAKLSFSSWGERRGDTWSPLNTIQYNSMLAGINKESVKRGFTGHEHDDEVGLINMGGRLYDAKIGRFISADPHVQAPSDTQSYNRYSYVKNNPLSYTDPSGYFFKKLFNKIGTFLKKYGRTILAIGAAALTAGWSLG</sequence>
<protein>
    <recommendedName>
        <fullName evidence="2">Teneurin-like YD-shell domain-containing protein</fullName>
    </recommendedName>
</protein>
<accession>A0A317CAV5</accession>
<dbReference type="InterPro" id="IPR050708">
    <property type="entry name" value="T6SS_VgrG/RHS"/>
</dbReference>
<feature type="domain" description="Teneurin-like YD-shell" evidence="2">
    <location>
        <begin position="98"/>
        <end position="210"/>
    </location>
</feature>
<gene>
    <name evidence="3" type="ORF">DKT75_13080</name>
</gene>
<keyword evidence="4" id="KW-1185">Reference proteome</keyword>
<dbReference type="Pfam" id="PF25023">
    <property type="entry name" value="TEN_YD-shell"/>
    <property type="match status" value="1"/>
</dbReference>
<evidence type="ECO:0000313" key="4">
    <source>
        <dbReference type="Proteomes" id="UP000245506"/>
    </source>
</evidence>
<comment type="caution">
    <text evidence="3">The sequence shown here is derived from an EMBL/GenBank/DDBJ whole genome shotgun (WGS) entry which is preliminary data.</text>
</comment>
<evidence type="ECO:0000313" key="3">
    <source>
        <dbReference type="EMBL" id="PWQ95271.1"/>
    </source>
</evidence>
<dbReference type="PANTHER" id="PTHR32305">
    <property type="match status" value="1"/>
</dbReference>
<name>A0A317CAV5_9GAMM</name>
<dbReference type="PANTHER" id="PTHR32305:SF15">
    <property type="entry name" value="PROTEIN RHSA-RELATED"/>
    <property type="match status" value="1"/>
</dbReference>